<protein>
    <submittedName>
        <fullName evidence="2">Uncharacterized protein</fullName>
    </submittedName>
</protein>
<reference evidence="2 3" key="1">
    <citation type="submission" date="2015-05" db="EMBL/GenBank/DDBJ databases">
        <title>Genome sequence of Mycobacterium haemophilum.</title>
        <authorList>
            <person name="Greninger A.L."/>
            <person name="Cunningham G."/>
            <person name="Miller S."/>
        </authorList>
    </citation>
    <scope>NUCLEOTIDE SEQUENCE [LARGE SCALE GENOMIC DNA]</scope>
    <source>
        <strain evidence="3">UC1</strain>
    </source>
</reference>
<accession>A0A0I9TWE0</accession>
<evidence type="ECO:0000256" key="1">
    <source>
        <dbReference type="SAM" id="MobiDB-lite"/>
    </source>
</evidence>
<gene>
    <name evidence="2" type="ORF">ABH38_09865</name>
</gene>
<organism evidence="2 3">
    <name type="scientific">Mycobacterium haemophilum</name>
    <dbReference type="NCBI Taxonomy" id="29311"/>
    <lineage>
        <taxon>Bacteria</taxon>
        <taxon>Bacillati</taxon>
        <taxon>Actinomycetota</taxon>
        <taxon>Actinomycetes</taxon>
        <taxon>Mycobacteriales</taxon>
        <taxon>Mycobacteriaceae</taxon>
        <taxon>Mycobacterium</taxon>
    </lineage>
</organism>
<evidence type="ECO:0000313" key="3">
    <source>
        <dbReference type="Proteomes" id="UP000036334"/>
    </source>
</evidence>
<proteinExistence type="predicted"/>
<comment type="caution">
    <text evidence="2">The sequence shown here is derived from an EMBL/GenBank/DDBJ whole genome shotgun (WGS) entry which is preliminary data.</text>
</comment>
<dbReference type="EMBL" id="LDPR01000006">
    <property type="protein sequence ID" value="KLO37189.1"/>
    <property type="molecule type" value="Genomic_DNA"/>
</dbReference>
<evidence type="ECO:0000313" key="2">
    <source>
        <dbReference type="EMBL" id="KLO37189.1"/>
    </source>
</evidence>
<dbReference type="STRING" id="1202450.B586_12440"/>
<sequence length="72" mass="8073">MVIPYLPSHATRFVGREVETNSAPQLLADNQVVTLTGADVVAQTVDDFCNEQWHVDPAPTTDQQLEQREHLE</sequence>
<dbReference type="Proteomes" id="UP000036334">
    <property type="component" value="Unassembled WGS sequence"/>
</dbReference>
<dbReference type="RefSeq" id="WP_047313975.1">
    <property type="nucleotide sequence ID" value="NZ_LDPQ01000003.1"/>
</dbReference>
<feature type="region of interest" description="Disordered" evidence="1">
    <location>
        <begin position="53"/>
        <end position="72"/>
    </location>
</feature>
<keyword evidence="3" id="KW-1185">Reference proteome</keyword>
<dbReference type="AlphaFoldDB" id="A0A0I9TWE0"/>
<dbReference type="PATRIC" id="fig|29311.18.peg.2789"/>
<name>A0A0I9TWE0_9MYCO</name>